<feature type="region of interest" description="Disordered" evidence="1">
    <location>
        <begin position="395"/>
        <end position="424"/>
    </location>
</feature>
<organism evidence="3 4">
    <name type="scientific">Mesomycoplasma flocculare ATCC 27399</name>
    <dbReference type="NCBI Taxonomy" id="743971"/>
    <lineage>
        <taxon>Bacteria</taxon>
        <taxon>Bacillati</taxon>
        <taxon>Mycoplasmatota</taxon>
        <taxon>Mycoplasmoidales</taxon>
        <taxon>Metamycoplasmataceae</taxon>
        <taxon>Mesomycoplasma</taxon>
    </lineage>
</organism>
<keyword evidence="2" id="KW-0472">Membrane</keyword>
<name>A0A0A8E622_MESFC</name>
<evidence type="ECO:0000313" key="3">
    <source>
        <dbReference type="EMBL" id="AJC49675.1"/>
    </source>
</evidence>
<keyword evidence="2" id="KW-0812">Transmembrane</keyword>
<evidence type="ECO:0000313" key="4">
    <source>
        <dbReference type="Proteomes" id="UP000031129"/>
    </source>
</evidence>
<protein>
    <submittedName>
        <fullName evidence="3">p102/LppT family protein</fullName>
    </submittedName>
</protein>
<gene>
    <name evidence="3" type="ORF">MYF_00540</name>
</gene>
<sequence>MNNIKIKKINKVSNKRSLIIMATWPIAVGVILGFSYLTYTVVESKYFTKVDKRSLLTTDLNQKGIELTNQKFANIIDKLELDKDFAKYSASQILNLVHNAQSNFRLINLFNLADFSSKYPFLKLNINPIDNSDVDDKKLITKVVNNNLVNVLFSAHDQLTNKVYSKVRSIRGFEGKGETTFVDFNLDQQKSSFVLSPVEIAKKWNATSLIDSLNNEYKKTKDTKKTLEKYGSFLLLDSNNVVVDFPEKTTFDFQTDSTGNIVFKNLEDSTGNLWVAFDIFDGKKQKIRSFDLKVLNLLNYREVTNYLNNLLKNNDDLIVLKEEKIEEIVAKNVSLSTFFISSRNIKEFFDTSKLDTLFTNSLPNFGLKLFAANSQMDRFGEVELMVQVDFRPKKELESNEGNQKPASNVNENSETETKKASENKLVLAKKVEETEAALFQDSSSKEKSENKNTSPTDIDSEIQLNYHKFNFIYNLKPFKNLAQRYLNSVIKNNDYYIIKNSFNYLTGSEIINNLKAINASFYSFVENKNTNKGYEIVNLESSPTYDSLASQQAIVLWFIDFFKDKLDFPDWKKAETTQKPEEILAKIFEKMNNIINSKQIFSYGVKYNLFFDNLTRELQIKISIQDKTNKILGQKVIKISGLAPVNPPLFVAKQNFASFFIDGSGGFETNDPNILLPKTIKNLKSITNPQVLIATKNEKNGENNAVNIKMVQNSGVLYPSLNGSPLAFVYRAADNSAFKPVEFEIKKPFFYGFSVQNNLEYKKYKVVLNFVSETKNTIQNMQTNSNENHVIWVKKVANKTELVNKNGKNIREIPENFPVWVVGISKKNEIDAVTSVNGHESSTTPKIIGILPVSEGDFTNFVISYNGFSEKSSKSQTNTNNQITLRIASERSKNLPALELVENDLKVKGTSSSTTEKENLSIILGDSENSKNGENSEVLFRFFTQFDQQFQEKQIFDLALENSLK</sequence>
<dbReference type="NCBIfam" id="NF038058">
    <property type="entry name" value="adhes_P110_Nter"/>
    <property type="match status" value="1"/>
</dbReference>
<dbReference type="KEGG" id="mfq:MYF_00540"/>
<evidence type="ECO:0000256" key="1">
    <source>
        <dbReference type="SAM" id="MobiDB-lite"/>
    </source>
</evidence>
<dbReference type="AlphaFoldDB" id="A0A0A8E622"/>
<evidence type="ECO:0000256" key="2">
    <source>
        <dbReference type="SAM" id="Phobius"/>
    </source>
</evidence>
<dbReference type="EMBL" id="CP007585">
    <property type="protein sequence ID" value="AJC49675.1"/>
    <property type="molecule type" value="Genomic_DNA"/>
</dbReference>
<dbReference type="Proteomes" id="UP000031129">
    <property type="component" value="Chromosome"/>
</dbReference>
<proteinExistence type="predicted"/>
<dbReference type="STRING" id="743971.MYF_00540"/>
<dbReference type="RefSeq" id="WP_002557581.1">
    <property type="nucleotide sequence ID" value="NZ_CP007585.1"/>
</dbReference>
<feature type="transmembrane region" description="Helical" evidence="2">
    <location>
        <begin position="21"/>
        <end position="39"/>
    </location>
</feature>
<keyword evidence="2" id="KW-1133">Transmembrane helix</keyword>
<feature type="region of interest" description="Disordered" evidence="1">
    <location>
        <begin position="438"/>
        <end position="457"/>
    </location>
</feature>
<feature type="compositionally biased region" description="Polar residues" evidence="1">
    <location>
        <begin position="399"/>
        <end position="412"/>
    </location>
</feature>
<dbReference type="OrthoDB" id="400485at2"/>
<reference evidence="3 4" key="1">
    <citation type="journal article" date="2015" name="Genome Announc.">
        <title>Complete Genome Sequence of Mycoplasma flocculare Strain Ms42T (ATCC 27399T).</title>
        <authorList>
            <person name="Calcutt M.J."/>
            <person name="Foecking M.F."/>
            <person name="Heidari M.B."/>
            <person name="McIntosh M.A."/>
        </authorList>
    </citation>
    <scope>NUCLEOTIDE SEQUENCE [LARGE SCALE GENOMIC DNA]</scope>
    <source>
        <strain evidence="4">ATCC 27399</strain>
    </source>
</reference>
<dbReference type="HOGENOM" id="CLU_304381_0_0_14"/>
<accession>A0A0A8E622</accession>
<keyword evidence="4" id="KW-1185">Reference proteome</keyword>